<dbReference type="Gene3D" id="3.30.560.10">
    <property type="entry name" value="Glucose Oxidase, domain 3"/>
    <property type="match status" value="1"/>
</dbReference>
<dbReference type="SUPFAM" id="SSF51905">
    <property type="entry name" value="FAD/NAD(P)-binding domain"/>
    <property type="match status" value="1"/>
</dbReference>
<dbReference type="GeneID" id="70138477"/>
<dbReference type="InterPro" id="IPR036188">
    <property type="entry name" value="FAD/NAD-bd_sf"/>
</dbReference>
<comment type="similarity">
    <text evidence="1 3">Belongs to the GMC oxidoreductase family.</text>
</comment>
<evidence type="ECO:0000313" key="7">
    <source>
        <dbReference type="Proteomes" id="UP000758603"/>
    </source>
</evidence>
<reference evidence="6" key="1">
    <citation type="journal article" date="2021" name="Nat. Commun.">
        <title>Genetic determinants of endophytism in the Arabidopsis root mycobiome.</title>
        <authorList>
            <person name="Mesny F."/>
            <person name="Miyauchi S."/>
            <person name="Thiergart T."/>
            <person name="Pickel B."/>
            <person name="Atanasova L."/>
            <person name="Karlsson M."/>
            <person name="Huettel B."/>
            <person name="Barry K.W."/>
            <person name="Haridas S."/>
            <person name="Chen C."/>
            <person name="Bauer D."/>
            <person name="Andreopoulos W."/>
            <person name="Pangilinan J."/>
            <person name="LaButti K."/>
            <person name="Riley R."/>
            <person name="Lipzen A."/>
            <person name="Clum A."/>
            <person name="Drula E."/>
            <person name="Henrissat B."/>
            <person name="Kohler A."/>
            <person name="Grigoriev I.V."/>
            <person name="Martin F.M."/>
            <person name="Hacquard S."/>
        </authorList>
    </citation>
    <scope>NUCLEOTIDE SEQUENCE</scope>
    <source>
        <strain evidence="6">MPI-SDFR-AT-0073</strain>
    </source>
</reference>
<protein>
    <recommendedName>
        <fullName evidence="5">Glucose-methanol-choline oxidoreductase N-terminal domain-containing protein</fullName>
    </recommendedName>
</protein>
<comment type="cofactor">
    <cofactor evidence="2">
        <name>FAD</name>
        <dbReference type="ChEBI" id="CHEBI:57692"/>
    </cofactor>
</comment>
<evidence type="ECO:0000259" key="5">
    <source>
        <dbReference type="PROSITE" id="PS00623"/>
    </source>
</evidence>
<feature type="domain" description="Glucose-methanol-choline oxidoreductase N-terminal" evidence="5">
    <location>
        <begin position="117"/>
        <end position="140"/>
    </location>
</feature>
<evidence type="ECO:0000256" key="1">
    <source>
        <dbReference type="ARBA" id="ARBA00010790"/>
    </source>
</evidence>
<feature type="chain" id="PRO_5040162573" description="Glucose-methanol-choline oxidoreductase N-terminal domain-containing protein" evidence="4">
    <location>
        <begin position="24"/>
        <end position="624"/>
    </location>
</feature>
<dbReference type="Pfam" id="PF00732">
    <property type="entry name" value="GMC_oxred_N"/>
    <property type="match status" value="1"/>
</dbReference>
<feature type="binding site" evidence="2">
    <location>
        <position position="269"/>
    </location>
    <ligand>
        <name>FAD</name>
        <dbReference type="ChEBI" id="CHEBI:57692"/>
    </ligand>
</feature>
<keyword evidence="2 3" id="KW-0274">FAD</keyword>
<sequence>MLNVCTLCISLWYLFGLLQPLQAIAIPRYATLVSQQAANTSYDFIIAGAGPSGLTVADRLTEDPSVSVLVIEAGPFDQGEDNVLIPGDFPPFQYFWPGLNSEPQTGLNNISYSSICGRVVGGGSAVNAMVYLRGGTDDFSNWESLGSEGWGWDGMISYFKKSENFTVPDAAYAAEANISYIDEVHGHAGPVQGSYPPYFFPGSGKWWQAALDSGIKESSDPNGGDNTGIFFFPTLLDPVNGTRSYARINHFERVKESRPNYHILAEHTVGKVLFSGTRAVGVEYLPSAGGSISQVSAAKEVLLAAGGVHTPQILQLSGIGSSNVLESLGISTVSNLPGVGQNFQDHATLTISYNFTDNVTPNQGSLDTDAIYRAEQLELYEEKHKGAFTIVHPLSTNIASISLCNATSNCQTIIDGLANQDAEQYLPAGTDLTVLKGYERQRELSLESLQRFSSPIGQIHWSTTTTATLYFVKPFSRGTININNTDPLANPVIDWRSMTNPSDLDLVLALFRKHRDIFSQPSMQALGPIELAPFGDELQTDEELKAALRGSINPSNAHQCCTAAMLPQQLGGVVDDRLKVYGVQGLRVIDISIWPMITSAAPTATMYGQGEKIADIIKAQYSIV</sequence>
<dbReference type="InterPro" id="IPR007867">
    <property type="entry name" value="GMC_OxRtase_C"/>
</dbReference>
<evidence type="ECO:0000256" key="2">
    <source>
        <dbReference type="PIRSR" id="PIRSR000137-2"/>
    </source>
</evidence>
<evidence type="ECO:0000256" key="3">
    <source>
        <dbReference type="RuleBase" id="RU003968"/>
    </source>
</evidence>
<evidence type="ECO:0000313" key="6">
    <source>
        <dbReference type="EMBL" id="KAH6646280.1"/>
    </source>
</evidence>
<proteinExistence type="inferred from homology"/>
<feature type="signal peptide" evidence="4">
    <location>
        <begin position="1"/>
        <end position="23"/>
    </location>
</feature>
<dbReference type="AlphaFoldDB" id="A0A9P8UCI9"/>
<accession>A0A9P8UCI9</accession>
<dbReference type="RefSeq" id="XP_045952794.1">
    <property type="nucleotide sequence ID" value="XM_046109586.1"/>
</dbReference>
<feature type="binding site" evidence="2">
    <location>
        <position position="119"/>
    </location>
    <ligand>
        <name>FAD</name>
        <dbReference type="ChEBI" id="CHEBI:57692"/>
    </ligand>
</feature>
<keyword evidence="4" id="KW-0732">Signal</keyword>
<dbReference type="GO" id="GO:0050660">
    <property type="term" value="F:flavin adenine dinucleotide binding"/>
    <property type="evidence" value="ECO:0007669"/>
    <property type="project" value="InterPro"/>
</dbReference>
<dbReference type="OrthoDB" id="269227at2759"/>
<dbReference type="PROSITE" id="PS00623">
    <property type="entry name" value="GMC_OXRED_1"/>
    <property type="match status" value="1"/>
</dbReference>
<dbReference type="GO" id="GO:0016614">
    <property type="term" value="F:oxidoreductase activity, acting on CH-OH group of donors"/>
    <property type="evidence" value="ECO:0007669"/>
    <property type="project" value="InterPro"/>
</dbReference>
<dbReference type="PANTHER" id="PTHR11552">
    <property type="entry name" value="GLUCOSE-METHANOL-CHOLINE GMC OXIDOREDUCTASE"/>
    <property type="match status" value="1"/>
</dbReference>
<keyword evidence="3" id="KW-0285">Flavoprotein</keyword>
<dbReference type="InterPro" id="IPR012132">
    <property type="entry name" value="GMC_OxRdtase"/>
</dbReference>
<dbReference type="EMBL" id="JAGPXC010000010">
    <property type="protein sequence ID" value="KAH6646280.1"/>
    <property type="molecule type" value="Genomic_DNA"/>
</dbReference>
<dbReference type="Pfam" id="PF05199">
    <property type="entry name" value="GMC_oxred_C"/>
    <property type="match status" value="1"/>
</dbReference>
<evidence type="ECO:0000256" key="4">
    <source>
        <dbReference type="SAM" id="SignalP"/>
    </source>
</evidence>
<dbReference type="InterPro" id="IPR000172">
    <property type="entry name" value="GMC_OxRdtase_N"/>
</dbReference>
<dbReference type="PIRSF" id="PIRSF000137">
    <property type="entry name" value="Alcohol_oxidase"/>
    <property type="match status" value="1"/>
</dbReference>
<dbReference type="GO" id="GO:0044550">
    <property type="term" value="P:secondary metabolite biosynthetic process"/>
    <property type="evidence" value="ECO:0007669"/>
    <property type="project" value="TreeGrafter"/>
</dbReference>
<name>A0A9P8UCI9_9PEZI</name>
<gene>
    <name evidence="6" type="ORF">BKA67DRAFT_98021</name>
</gene>
<organism evidence="6 7">
    <name type="scientific">Truncatella angustata</name>
    <dbReference type="NCBI Taxonomy" id="152316"/>
    <lineage>
        <taxon>Eukaryota</taxon>
        <taxon>Fungi</taxon>
        <taxon>Dikarya</taxon>
        <taxon>Ascomycota</taxon>
        <taxon>Pezizomycotina</taxon>
        <taxon>Sordariomycetes</taxon>
        <taxon>Xylariomycetidae</taxon>
        <taxon>Amphisphaeriales</taxon>
        <taxon>Sporocadaceae</taxon>
        <taxon>Truncatella</taxon>
    </lineage>
</organism>
<comment type="caution">
    <text evidence="6">The sequence shown here is derived from an EMBL/GenBank/DDBJ whole genome shotgun (WGS) entry which is preliminary data.</text>
</comment>
<keyword evidence="7" id="KW-1185">Reference proteome</keyword>
<dbReference type="PANTHER" id="PTHR11552:SF115">
    <property type="entry name" value="DEHYDROGENASE XPTC-RELATED"/>
    <property type="match status" value="1"/>
</dbReference>
<feature type="binding site" evidence="2">
    <location>
        <begin position="127"/>
        <end position="130"/>
    </location>
    <ligand>
        <name>FAD</name>
        <dbReference type="ChEBI" id="CHEBI:57692"/>
    </ligand>
</feature>
<dbReference type="SUPFAM" id="SSF54373">
    <property type="entry name" value="FAD-linked reductases, C-terminal domain"/>
    <property type="match status" value="1"/>
</dbReference>
<dbReference type="Proteomes" id="UP000758603">
    <property type="component" value="Unassembled WGS sequence"/>
</dbReference>
<dbReference type="Gene3D" id="3.50.50.60">
    <property type="entry name" value="FAD/NAD(P)-binding domain"/>
    <property type="match status" value="1"/>
</dbReference>